<gene>
    <name evidence="1" type="ORF">Cch02nite_73270</name>
</gene>
<dbReference type="RefSeq" id="WP_344402105.1">
    <property type="nucleotide sequence ID" value="NZ_BAAALB010000019.1"/>
</dbReference>
<keyword evidence="2" id="KW-1185">Reference proteome</keyword>
<evidence type="ECO:0000313" key="1">
    <source>
        <dbReference type="EMBL" id="GIF93883.1"/>
    </source>
</evidence>
<sequence>MAGAGTSYERVVDEHMFRAGVGESGWAGTFRVQLFTTPGARPVVVATQYPGIEGQSLTNAAEHYAALVWERLCPDEPEPPIWIECQWLDDLMLSPVRTEFAHVSRYQLTDPTWETVTPEEIDALVGHPVDLRRGDGYVAPPEPVLPVGVHQAFPVTDLPLTRPFRADCMLGRPRRTWLDRAFRREATGTWSPRSCCYYHRVDWGLVNEIGVPLVEAARAEGLRGDDLTDAVFNRAEEAGASRTVLYALHKLLCEPIVIGQGDDGAWHYTNGQHRSQAMKDAGVAQTIVVIYADDDEAGNNTLTNTLTQRTSRDG</sequence>
<reference evidence="1 2" key="1">
    <citation type="submission" date="2021-01" db="EMBL/GenBank/DDBJ databases">
        <title>Whole genome shotgun sequence of Catellatospora chokoriensis NBRC 107358.</title>
        <authorList>
            <person name="Komaki H."/>
            <person name="Tamura T."/>
        </authorList>
    </citation>
    <scope>NUCLEOTIDE SEQUENCE [LARGE SCALE GENOMIC DNA]</scope>
    <source>
        <strain evidence="1 2">NBRC 107358</strain>
    </source>
</reference>
<dbReference type="EMBL" id="BONG01000075">
    <property type="protein sequence ID" value="GIF93883.1"/>
    <property type="molecule type" value="Genomic_DNA"/>
</dbReference>
<evidence type="ECO:0000313" key="2">
    <source>
        <dbReference type="Proteomes" id="UP000619293"/>
    </source>
</evidence>
<dbReference type="AlphaFoldDB" id="A0A8J3NVF3"/>
<protein>
    <submittedName>
        <fullName evidence="1">Uncharacterized protein</fullName>
    </submittedName>
</protein>
<comment type="caution">
    <text evidence="1">The sequence shown here is derived from an EMBL/GenBank/DDBJ whole genome shotgun (WGS) entry which is preliminary data.</text>
</comment>
<accession>A0A8J3NVF3</accession>
<dbReference type="Proteomes" id="UP000619293">
    <property type="component" value="Unassembled WGS sequence"/>
</dbReference>
<proteinExistence type="predicted"/>
<organism evidence="1 2">
    <name type="scientific">Catellatospora chokoriensis</name>
    <dbReference type="NCBI Taxonomy" id="310353"/>
    <lineage>
        <taxon>Bacteria</taxon>
        <taxon>Bacillati</taxon>
        <taxon>Actinomycetota</taxon>
        <taxon>Actinomycetes</taxon>
        <taxon>Micromonosporales</taxon>
        <taxon>Micromonosporaceae</taxon>
        <taxon>Catellatospora</taxon>
    </lineage>
</organism>
<name>A0A8J3NVF3_9ACTN</name>